<dbReference type="AlphaFoldDB" id="A0A9J6G4W5"/>
<reference evidence="1 2" key="1">
    <citation type="journal article" date="2020" name="Cell">
        <title>Large-Scale Comparative Analyses of Tick Genomes Elucidate Their Genetic Diversity and Vector Capacities.</title>
        <authorList>
            <consortium name="Tick Genome and Microbiome Consortium (TIGMIC)"/>
            <person name="Jia N."/>
            <person name="Wang J."/>
            <person name="Shi W."/>
            <person name="Du L."/>
            <person name="Sun Y."/>
            <person name="Zhan W."/>
            <person name="Jiang J.F."/>
            <person name="Wang Q."/>
            <person name="Zhang B."/>
            <person name="Ji P."/>
            <person name="Bell-Sakyi L."/>
            <person name="Cui X.M."/>
            <person name="Yuan T.T."/>
            <person name="Jiang B.G."/>
            <person name="Yang W.F."/>
            <person name="Lam T.T."/>
            <person name="Chang Q.C."/>
            <person name="Ding S.J."/>
            <person name="Wang X.J."/>
            <person name="Zhu J.G."/>
            <person name="Ruan X.D."/>
            <person name="Zhao L."/>
            <person name="Wei J.T."/>
            <person name="Ye R.Z."/>
            <person name="Que T.C."/>
            <person name="Du C.H."/>
            <person name="Zhou Y.H."/>
            <person name="Cheng J.X."/>
            <person name="Dai P.F."/>
            <person name="Guo W.B."/>
            <person name="Han X.H."/>
            <person name="Huang E.J."/>
            <person name="Li L.F."/>
            <person name="Wei W."/>
            <person name="Gao Y.C."/>
            <person name="Liu J.Z."/>
            <person name="Shao H.Z."/>
            <person name="Wang X."/>
            <person name="Wang C.C."/>
            <person name="Yang T.C."/>
            <person name="Huo Q.B."/>
            <person name="Li W."/>
            <person name="Chen H.Y."/>
            <person name="Chen S.E."/>
            <person name="Zhou L.G."/>
            <person name="Ni X.B."/>
            <person name="Tian J.H."/>
            <person name="Sheng Y."/>
            <person name="Liu T."/>
            <person name="Pan Y.S."/>
            <person name="Xia L.Y."/>
            <person name="Li J."/>
            <person name="Zhao F."/>
            <person name="Cao W.C."/>
        </authorList>
    </citation>
    <scope>NUCLEOTIDE SEQUENCE [LARGE SCALE GENOMIC DNA]</scope>
    <source>
        <strain evidence="1">HaeL-2018</strain>
    </source>
</reference>
<gene>
    <name evidence="1" type="ORF">HPB48_014328</name>
</gene>
<name>A0A9J6G4W5_HAELO</name>
<dbReference type="EMBL" id="JABSTR010000005">
    <property type="protein sequence ID" value="KAH9369492.1"/>
    <property type="molecule type" value="Genomic_DNA"/>
</dbReference>
<accession>A0A9J6G4W5</accession>
<dbReference type="OMA" id="FPAPCEP"/>
<evidence type="ECO:0000313" key="1">
    <source>
        <dbReference type="EMBL" id="KAH9369492.1"/>
    </source>
</evidence>
<evidence type="ECO:0000313" key="2">
    <source>
        <dbReference type="Proteomes" id="UP000821853"/>
    </source>
</evidence>
<proteinExistence type="predicted"/>
<dbReference type="Proteomes" id="UP000821853">
    <property type="component" value="Chromosome 3"/>
</dbReference>
<sequence>MDASHTAPTRRLMNVGVDNTVVELIGAHGVPQLCGLYKTNMCRRLLERLGMTSSLERPGEMDLPPGVRNALRIQTLPKNMHALKDAGRGKARTKHLTKQLRNDPYVWYTDASPYRYRRVHCAEVINFRRDPKFPAPCEPTP</sequence>
<organism evidence="1 2">
    <name type="scientific">Haemaphysalis longicornis</name>
    <name type="common">Bush tick</name>
    <dbReference type="NCBI Taxonomy" id="44386"/>
    <lineage>
        <taxon>Eukaryota</taxon>
        <taxon>Metazoa</taxon>
        <taxon>Ecdysozoa</taxon>
        <taxon>Arthropoda</taxon>
        <taxon>Chelicerata</taxon>
        <taxon>Arachnida</taxon>
        <taxon>Acari</taxon>
        <taxon>Parasitiformes</taxon>
        <taxon>Ixodida</taxon>
        <taxon>Ixodoidea</taxon>
        <taxon>Ixodidae</taxon>
        <taxon>Haemaphysalinae</taxon>
        <taxon>Haemaphysalis</taxon>
    </lineage>
</organism>
<keyword evidence="2" id="KW-1185">Reference proteome</keyword>
<protein>
    <submittedName>
        <fullName evidence="1">Uncharacterized protein</fullName>
    </submittedName>
</protein>
<dbReference type="VEuPathDB" id="VectorBase:HLOH_061392"/>
<comment type="caution">
    <text evidence="1">The sequence shown here is derived from an EMBL/GenBank/DDBJ whole genome shotgun (WGS) entry which is preliminary data.</text>
</comment>